<dbReference type="NCBIfam" id="NF007223">
    <property type="entry name" value="PRK09641.1"/>
    <property type="match status" value="1"/>
</dbReference>
<reference evidence="9 10" key="1">
    <citation type="journal article" date="2015" name="Int. J. Syst. Evol. Microbiol.">
        <title>Tumebacillus algifaecis sp. nov., isolated from decomposing algal scum.</title>
        <authorList>
            <person name="Wu Y.F."/>
            <person name="Zhang B."/>
            <person name="Xing P."/>
            <person name="Wu Q.L."/>
            <person name="Liu S.J."/>
        </authorList>
    </citation>
    <scope>NUCLEOTIDE SEQUENCE [LARGE SCALE GENOMIC DNA]</scope>
    <source>
        <strain evidence="9 10">THMBR28</strain>
    </source>
</reference>
<dbReference type="InterPro" id="IPR036388">
    <property type="entry name" value="WH-like_DNA-bd_sf"/>
</dbReference>
<accession>A0A223CXD9</accession>
<evidence type="ECO:0000256" key="4">
    <source>
        <dbReference type="ARBA" id="ARBA00023125"/>
    </source>
</evidence>
<dbReference type="SUPFAM" id="SSF88659">
    <property type="entry name" value="Sigma3 and sigma4 domains of RNA polymerase sigma factors"/>
    <property type="match status" value="1"/>
</dbReference>
<proteinExistence type="inferred from homology"/>
<dbReference type="AlphaFoldDB" id="A0A223CXD9"/>
<dbReference type="SUPFAM" id="SSF88946">
    <property type="entry name" value="Sigma2 domain of RNA polymerase sigma factors"/>
    <property type="match status" value="1"/>
</dbReference>
<dbReference type="EMBL" id="CP022657">
    <property type="protein sequence ID" value="ASS73961.1"/>
    <property type="molecule type" value="Genomic_DNA"/>
</dbReference>
<dbReference type="CDD" id="cd06171">
    <property type="entry name" value="Sigma70_r4"/>
    <property type="match status" value="1"/>
</dbReference>
<dbReference type="NCBIfam" id="TIGR02948">
    <property type="entry name" value="SigW_bacill"/>
    <property type="match status" value="1"/>
</dbReference>
<gene>
    <name evidence="9" type="ORF">CIG75_02495</name>
</gene>
<dbReference type="GO" id="GO:0006950">
    <property type="term" value="P:response to stress"/>
    <property type="evidence" value="ECO:0007669"/>
    <property type="project" value="UniProtKB-ARBA"/>
</dbReference>
<dbReference type="Proteomes" id="UP000214688">
    <property type="component" value="Chromosome"/>
</dbReference>
<feature type="domain" description="RNA polymerase sigma-70 region 2" evidence="7">
    <location>
        <begin position="23"/>
        <end position="89"/>
    </location>
</feature>
<dbReference type="Pfam" id="PF04542">
    <property type="entry name" value="Sigma70_r2"/>
    <property type="match status" value="1"/>
</dbReference>
<evidence type="ECO:0000313" key="9">
    <source>
        <dbReference type="EMBL" id="ASS73961.1"/>
    </source>
</evidence>
<feature type="domain" description="RNA polymerase sigma factor 70 region 4 type 2" evidence="8">
    <location>
        <begin position="127"/>
        <end position="180"/>
    </location>
</feature>
<dbReference type="InterPro" id="IPR039425">
    <property type="entry name" value="RNA_pol_sigma-70-like"/>
</dbReference>
<dbReference type="InterPro" id="IPR014294">
    <property type="entry name" value="RNA_pol_sigma-W_bacilli"/>
</dbReference>
<dbReference type="InterPro" id="IPR013325">
    <property type="entry name" value="RNA_pol_sigma_r2"/>
</dbReference>
<dbReference type="Pfam" id="PF08281">
    <property type="entry name" value="Sigma70_r4_2"/>
    <property type="match status" value="1"/>
</dbReference>
<dbReference type="GO" id="GO:0016987">
    <property type="term" value="F:sigma factor activity"/>
    <property type="evidence" value="ECO:0007669"/>
    <property type="project" value="UniProtKB-KW"/>
</dbReference>
<comment type="similarity">
    <text evidence="1 6">Belongs to the sigma-70 factor family. ECF subfamily.</text>
</comment>
<dbReference type="PROSITE" id="PS01063">
    <property type="entry name" value="SIGMA70_ECF"/>
    <property type="match status" value="1"/>
</dbReference>
<dbReference type="InterPro" id="IPR014284">
    <property type="entry name" value="RNA_pol_sigma-70_dom"/>
</dbReference>
<organism evidence="9 10">
    <name type="scientific">Tumebacillus algifaecis</name>
    <dbReference type="NCBI Taxonomy" id="1214604"/>
    <lineage>
        <taxon>Bacteria</taxon>
        <taxon>Bacillati</taxon>
        <taxon>Bacillota</taxon>
        <taxon>Bacilli</taxon>
        <taxon>Bacillales</taxon>
        <taxon>Alicyclobacillaceae</taxon>
        <taxon>Tumebacillus</taxon>
    </lineage>
</organism>
<evidence type="ECO:0000259" key="8">
    <source>
        <dbReference type="Pfam" id="PF08281"/>
    </source>
</evidence>
<dbReference type="GO" id="GO:0003677">
    <property type="term" value="F:DNA binding"/>
    <property type="evidence" value="ECO:0007669"/>
    <property type="project" value="UniProtKB-KW"/>
</dbReference>
<evidence type="ECO:0000313" key="10">
    <source>
        <dbReference type="Proteomes" id="UP000214688"/>
    </source>
</evidence>
<evidence type="ECO:0000259" key="7">
    <source>
        <dbReference type="Pfam" id="PF04542"/>
    </source>
</evidence>
<dbReference type="NCBIfam" id="TIGR02937">
    <property type="entry name" value="sigma70-ECF"/>
    <property type="match status" value="1"/>
</dbReference>
<sequence>MELIEQRIVKRAQKGDRLAFAELVELYKDKLYNLGYRMLGNQQEAEDIAQEAFLRAYANLNKYNAQHKFSTWIYRIATNLCIDRIRKKKADYSLDAEVDGVEGADMYSRLKAPGDTPEQEVMRREARQEVQDAIDALPENYRTAVILKYLHDLSLLEISEILEVPVSTVKTRIHRGREALRTSLRPMQEEVPIRELP</sequence>
<evidence type="ECO:0000256" key="5">
    <source>
        <dbReference type="ARBA" id="ARBA00023163"/>
    </source>
</evidence>
<dbReference type="PANTHER" id="PTHR43133">
    <property type="entry name" value="RNA POLYMERASE ECF-TYPE SIGMA FACTO"/>
    <property type="match status" value="1"/>
</dbReference>
<evidence type="ECO:0000256" key="2">
    <source>
        <dbReference type="ARBA" id="ARBA00023015"/>
    </source>
</evidence>
<evidence type="ECO:0000256" key="1">
    <source>
        <dbReference type="ARBA" id="ARBA00010641"/>
    </source>
</evidence>
<keyword evidence="10" id="KW-1185">Reference proteome</keyword>
<dbReference type="InterPro" id="IPR013249">
    <property type="entry name" value="RNA_pol_sigma70_r4_t2"/>
</dbReference>
<keyword evidence="2 6" id="KW-0805">Transcription regulation</keyword>
<dbReference type="OrthoDB" id="9785675at2"/>
<dbReference type="PANTHER" id="PTHR43133:SF60">
    <property type="entry name" value="RNA POLYMERASE SIGMA FACTOR SIGV"/>
    <property type="match status" value="1"/>
</dbReference>
<protein>
    <recommendedName>
        <fullName evidence="6">RNA polymerase sigma factor</fullName>
    </recommendedName>
</protein>
<evidence type="ECO:0000256" key="3">
    <source>
        <dbReference type="ARBA" id="ARBA00023082"/>
    </source>
</evidence>
<evidence type="ECO:0000256" key="6">
    <source>
        <dbReference type="RuleBase" id="RU000716"/>
    </source>
</evidence>
<keyword evidence="5 6" id="KW-0804">Transcription</keyword>
<dbReference type="KEGG" id="tab:CIG75_02495"/>
<dbReference type="GO" id="GO:0006352">
    <property type="term" value="P:DNA-templated transcription initiation"/>
    <property type="evidence" value="ECO:0007669"/>
    <property type="project" value="InterPro"/>
</dbReference>
<dbReference type="Gene3D" id="1.10.10.10">
    <property type="entry name" value="Winged helix-like DNA-binding domain superfamily/Winged helix DNA-binding domain"/>
    <property type="match status" value="1"/>
</dbReference>
<keyword evidence="3 6" id="KW-0731">Sigma factor</keyword>
<dbReference type="InterPro" id="IPR000838">
    <property type="entry name" value="RNA_pol_sigma70_ECF_CS"/>
</dbReference>
<dbReference type="Gene3D" id="1.10.1740.10">
    <property type="match status" value="1"/>
</dbReference>
<name>A0A223CXD9_9BACL</name>
<dbReference type="InterPro" id="IPR013324">
    <property type="entry name" value="RNA_pol_sigma_r3/r4-like"/>
</dbReference>
<dbReference type="RefSeq" id="WP_094235221.1">
    <property type="nucleotide sequence ID" value="NZ_CP022657.1"/>
</dbReference>
<keyword evidence="4 6" id="KW-0238">DNA-binding</keyword>
<dbReference type="InterPro" id="IPR007627">
    <property type="entry name" value="RNA_pol_sigma70_r2"/>
</dbReference>